<evidence type="ECO:0000256" key="2">
    <source>
        <dbReference type="ARBA" id="ARBA00022574"/>
    </source>
</evidence>
<feature type="compositionally biased region" description="Pro residues" evidence="5">
    <location>
        <begin position="743"/>
        <end position="754"/>
    </location>
</feature>
<evidence type="ECO:0000259" key="6">
    <source>
        <dbReference type="PROSITE" id="PS50181"/>
    </source>
</evidence>
<organism evidence="7 8">
    <name type="scientific">Microdochium trichocladiopsis</name>
    <dbReference type="NCBI Taxonomy" id="1682393"/>
    <lineage>
        <taxon>Eukaryota</taxon>
        <taxon>Fungi</taxon>
        <taxon>Dikarya</taxon>
        <taxon>Ascomycota</taxon>
        <taxon>Pezizomycotina</taxon>
        <taxon>Sordariomycetes</taxon>
        <taxon>Xylariomycetidae</taxon>
        <taxon>Xylariales</taxon>
        <taxon>Microdochiaceae</taxon>
        <taxon>Microdochium</taxon>
    </lineage>
</organism>
<dbReference type="SUPFAM" id="SSF50978">
    <property type="entry name" value="WD40 repeat-like"/>
    <property type="match status" value="1"/>
</dbReference>
<dbReference type="GeneID" id="70180650"/>
<dbReference type="InterPro" id="IPR019775">
    <property type="entry name" value="WD40_repeat_CS"/>
</dbReference>
<dbReference type="PROSITE" id="PS50082">
    <property type="entry name" value="WD_REPEATS_2"/>
    <property type="match status" value="4"/>
</dbReference>
<evidence type="ECO:0000313" key="7">
    <source>
        <dbReference type="EMBL" id="KAH7040190.1"/>
    </source>
</evidence>
<dbReference type="OrthoDB" id="19711at2759"/>
<dbReference type="PANTHER" id="PTHR14604">
    <property type="entry name" value="WD40 REPEAT PF20"/>
    <property type="match status" value="1"/>
</dbReference>
<dbReference type="Pfam" id="PF12937">
    <property type="entry name" value="F-box-like"/>
    <property type="match status" value="1"/>
</dbReference>
<protein>
    <recommendedName>
        <fullName evidence="6">F-box domain-containing protein</fullName>
    </recommendedName>
</protein>
<evidence type="ECO:0000256" key="1">
    <source>
        <dbReference type="ARBA" id="ARBA00007968"/>
    </source>
</evidence>
<dbReference type="PROSITE" id="PS50181">
    <property type="entry name" value="FBOX"/>
    <property type="match status" value="1"/>
</dbReference>
<dbReference type="EMBL" id="JAGTJQ010000001">
    <property type="protein sequence ID" value="KAH7040190.1"/>
    <property type="molecule type" value="Genomic_DNA"/>
</dbReference>
<feature type="region of interest" description="Disordered" evidence="5">
    <location>
        <begin position="630"/>
        <end position="667"/>
    </location>
</feature>
<feature type="compositionally biased region" description="Low complexity" evidence="5">
    <location>
        <begin position="232"/>
        <end position="242"/>
    </location>
</feature>
<feature type="compositionally biased region" description="Low complexity" evidence="5">
    <location>
        <begin position="959"/>
        <end position="984"/>
    </location>
</feature>
<proteinExistence type="inferred from homology"/>
<dbReference type="SUPFAM" id="SSF81383">
    <property type="entry name" value="F-box domain"/>
    <property type="match status" value="1"/>
</dbReference>
<keyword evidence="8" id="KW-1185">Reference proteome</keyword>
<feature type="repeat" description="WD" evidence="4">
    <location>
        <begin position="344"/>
        <end position="383"/>
    </location>
</feature>
<feature type="region of interest" description="Disordered" evidence="5">
    <location>
        <begin position="166"/>
        <end position="282"/>
    </location>
</feature>
<feature type="region of interest" description="Disordered" evidence="5">
    <location>
        <begin position="1"/>
        <end position="26"/>
    </location>
</feature>
<comment type="similarity">
    <text evidence="1">Belongs to the WD repeat MET30/SCONB/SCON-2 family.</text>
</comment>
<feature type="compositionally biased region" description="Basic and acidic residues" evidence="5">
    <location>
        <begin position="630"/>
        <end position="639"/>
    </location>
</feature>
<dbReference type="Proteomes" id="UP000756346">
    <property type="component" value="Unassembled WGS sequence"/>
</dbReference>
<evidence type="ECO:0000256" key="5">
    <source>
        <dbReference type="SAM" id="MobiDB-lite"/>
    </source>
</evidence>
<feature type="compositionally biased region" description="Low complexity" evidence="5">
    <location>
        <begin position="727"/>
        <end position="742"/>
    </location>
</feature>
<evidence type="ECO:0000256" key="3">
    <source>
        <dbReference type="ARBA" id="ARBA00022737"/>
    </source>
</evidence>
<dbReference type="SMART" id="SM00256">
    <property type="entry name" value="FBOX"/>
    <property type="match status" value="1"/>
</dbReference>
<comment type="caution">
    <text evidence="7">The sequence shown here is derived from an EMBL/GenBank/DDBJ whole genome shotgun (WGS) entry which is preliminary data.</text>
</comment>
<dbReference type="PANTHER" id="PTHR14604:SF4">
    <property type="entry name" value="F-BOX DOMAIN-CONTAINING PROTEIN"/>
    <property type="match status" value="1"/>
</dbReference>
<dbReference type="PROSITE" id="PS00678">
    <property type="entry name" value="WD_REPEATS_1"/>
    <property type="match status" value="1"/>
</dbReference>
<dbReference type="InterPro" id="IPR036047">
    <property type="entry name" value="F-box-like_dom_sf"/>
</dbReference>
<feature type="compositionally biased region" description="Polar residues" evidence="5">
    <location>
        <begin position="167"/>
        <end position="176"/>
    </location>
</feature>
<dbReference type="InterPro" id="IPR001810">
    <property type="entry name" value="F-box_dom"/>
</dbReference>
<feature type="region of interest" description="Disordered" evidence="5">
    <location>
        <begin position="940"/>
        <end position="991"/>
    </location>
</feature>
<dbReference type="InterPro" id="IPR050995">
    <property type="entry name" value="WD-F-box_domain-protein"/>
</dbReference>
<feature type="compositionally biased region" description="Polar residues" evidence="5">
    <location>
        <begin position="707"/>
        <end position="716"/>
    </location>
</feature>
<dbReference type="CDD" id="cd00200">
    <property type="entry name" value="WD40"/>
    <property type="match status" value="1"/>
</dbReference>
<dbReference type="AlphaFoldDB" id="A0A9P8YH55"/>
<feature type="repeat" description="WD" evidence="4">
    <location>
        <begin position="385"/>
        <end position="428"/>
    </location>
</feature>
<evidence type="ECO:0000256" key="4">
    <source>
        <dbReference type="PROSITE-ProRule" id="PRU00221"/>
    </source>
</evidence>
<feature type="region of interest" description="Disordered" evidence="5">
    <location>
        <begin position="704"/>
        <end position="777"/>
    </location>
</feature>
<accession>A0A9P8YH55</accession>
<dbReference type="SMART" id="SM00320">
    <property type="entry name" value="WD40"/>
    <property type="match status" value="7"/>
</dbReference>
<dbReference type="InterPro" id="IPR020472">
    <property type="entry name" value="WD40_PAC1"/>
</dbReference>
<dbReference type="InterPro" id="IPR015943">
    <property type="entry name" value="WD40/YVTN_repeat-like_dom_sf"/>
</dbReference>
<feature type="repeat" description="WD" evidence="4">
    <location>
        <begin position="508"/>
        <end position="538"/>
    </location>
</feature>
<dbReference type="PROSITE" id="PS50294">
    <property type="entry name" value="WD_REPEATS_REGION"/>
    <property type="match status" value="3"/>
</dbReference>
<sequence length="1043" mass="115101">MSGPFDTVKSDPIEPFARTQEPDEGYSEHPLYSAVASAYTANGAIIPTQSLEELAAWLSTHKHSISLQDKTNLAMLLLNDLPTTVIADIVMNHLNPRLYINFVDHLPPEICLKIFGYLDPMSLIHLAMCCRGWYDLALDRKLWERLYYLEGWQAVLPEIEAAEQRMNDTQMHSQRCLSPEEEHASKRRAVSDPAGGDDRDAEMPDVDQLSRHELRDTAMTGTSLFGGPLAKGSGSSTRTTTSVTQHLDDLMVASPSPVSGPSKRPPSSIDKGKGRATTGTSFDSGVVVGHTTQLPKAALWLLDQRDGRYKLNWKYLYTMRKRLEKNWDRGRFTNFQLPHPDYVEEGHKECIYSLQYNAEYLVSGSRDKSIRIWNLQTRRLVRPPLQDHTGSVLCLQFDSDPDEDLIVSGSSDSDVILWRFSTGQIIQRLRRAHQESVLNVKFDKRILVTCSKDRTIKIFNRVPLRAGDVGYGDINTVSPVPINLKDYGYDDPLSQLPIKPPYTMIGCLEGHGAAVNAVQICNNEIVSASGDRHIKVWDWPNQICRRTFLGHNKGIACVQYDGRRIVSGSSDNEVKVFDRETGLEVASLRAHSNLVRTVQAGFGDLPYSVEEDHMQARAVDQAYFKARDAGELDEHEQLRNRPLNSGSRRPQDITAYGAKLPPGGGGGPYGRIVSGSYDQTIIIWRRDEEGVWRSAHILRQEEGAQAALQQNPSRNTAPRAERPSSPPVSASRRPSPAQLTTQPPQPPASAPPLLQPSSVPNHGLAHARPAGPPQSSVPYMRMIDSIIPQGPGALQQALATYPTMLSYHSHIQAAIDREPNPNSRRQLRQVVTNALIRVQIAQNRTVASLQDGSATQLPGLSQLDRPDAVDQLQSLASSSRAASGSVSERANAFAAGPSALPAISNLMNPRLQSLTGQGQPPVQLAPPLIQPQHAQTLPVPQGASVLPADNDAAGGAGGHHQQQQQQQQQQQHHQQHHGLLQSQQHHPHIAQGDAAANPARIFKLQFDARRIICCSQTSTIVGWDFCNGDPELEEVARFFATVE</sequence>
<keyword evidence="3" id="KW-0677">Repeat</keyword>
<dbReference type="Gene3D" id="1.20.1280.50">
    <property type="match status" value="1"/>
</dbReference>
<dbReference type="InterPro" id="IPR036322">
    <property type="entry name" value="WD40_repeat_dom_sf"/>
</dbReference>
<reference evidence="7" key="1">
    <citation type="journal article" date="2021" name="Nat. Commun.">
        <title>Genetic determinants of endophytism in the Arabidopsis root mycobiome.</title>
        <authorList>
            <person name="Mesny F."/>
            <person name="Miyauchi S."/>
            <person name="Thiergart T."/>
            <person name="Pickel B."/>
            <person name="Atanasova L."/>
            <person name="Karlsson M."/>
            <person name="Huettel B."/>
            <person name="Barry K.W."/>
            <person name="Haridas S."/>
            <person name="Chen C."/>
            <person name="Bauer D."/>
            <person name="Andreopoulos W."/>
            <person name="Pangilinan J."/>
            <person name="LaButti K."/>
            <person name="Riley R."/>
            <person name="Lipzen A."/>
            <person name="Clum A."/>
            <person name="Drula E."/>
            <person name="Henrissat B."/>
            <person name="Kohler A."/>
            <person name="Grigoriev I.V."/>
            <person name="Martin F.M."/>
            <person name="Hacquard S."/>
        </authorList>
    </citation>
    <scope>NUCLEOTIDE SEQUENCE</scope>
    <source>
        <strain evidence="7">MPI-CAGE-CH-0230</strain>
    </source>
</reference>
<gene>
    <name evidence="7" type="ORF">B0I36DRAFT_259412</name>
</gene>
<feature type="compositionally biased region" description="Basic and acidic residues" evidence="5">
    <location>
        <begin position="196"/>
        <end position="216"/>
    </location>
</feature>
<feature type="repeat" description="WD" evidence="4">
    <location>
        <begin position="548"/>
        <end position="587"/>
    </location>
</feature>
<dbReference type="InterPro" id="IPR001680">
    <property type="entry name" value="WD40_rpt"/>
</dbReference>
<evidence type="ECO:0000313" key="8">
    <source>
        <dbReference type="Proteomes" id="UP000756346"/>
    </source>
</evidence>
<dbReference type="Gene3D" id="2.130.10.10">
    <property type="entry name" value="YVTN repeat-like/Quinoprotein amine dehydrogenase"/>
    <property type="match status" value="1"/>
</dbReference>
<feature type="domain" description="F-box" evidence="6">
    <location>
        <begin position="100"/>
        <end position="146"/>
    </location>
</feature>
<name>A0A9P8YH55_9PEZI</name>
<dbReference type="PRINTS" id="PR00320">
    <property type="entry name" value="GPROTEINBRPT"/>
</dbReference>
<dbReference type="Pfam" id="PF00400">
    <property type="entry name" value="WD40"/>
    <property type="match status" value="5"/>
</dbReference>
<dbReference type="RefSeq" id="XP_046018245.1">
    <property type="nucleotide sequence ID" value="XM_046151104.1"/>
</dbReference>
<keyword evidence="2 4" id="KW-0853">WD repeat</keyword>